<sequence length="115" mass="11606">MIAVPASRLPMRLSLVVLAAATLGACQQRAAAPKVSEPSPVVPAPLALPTGSGCGPEIARTKAIVDSDVATGNLNKPVGDRFNADLSQAAAECAAGKSGEALHLLAAAKSRYGYR</sequence>
<dbReference type="GeneID" id="90833364"/>
<organism evidence="2 3">
    <name type="scientific">Methylobacterium brachiatum</name>
    <dbReference type="NCBI Taxonomy" id="269660"/>
    <lineage>
        <taxon>Bacteria</taxon>
        <taxon>Pseudomonadati</taxon>
        <taxon>Pseudomonadota</taxon>
        <taxon>Alphaproteobacteria</taxon>
        <taxon>Hyphomicrobiales</taxon>
        <taxon>Methylobacteriaceae</taxon>
        <taxon>Methylobacterium</taxon>
    </lineage>
</organism>
<gene>
    <name evidence="2" type="ORF">ABS770_17690</name>
</gene>
<evidence type="ECO:0000256" key="1">
    <source>
        <dbReference type="SAM" id="SignalP"/>
    </source>
</evidence>
<dbReference type="EMBL" id="JBELQD010000020">
    <property type="protein sequence ID" value="MER2290100.1"/>
    <property type="molecule type" value="Genomic_DNA"/>
</dbReference>
<protein>
    <recommendedName>
        <fullName evidence="4">Lipoprotein</fullName>
    </recommendedName>
</protein>
<feature type="chain" id="PRO_5045178125" description="Lipoprotein" evidence="1">
    <location>
        <begin position="20"/>
        <end position="115"/>
    </location>
</feature>
<evidence type="ECO:0000313" key="3">
    <source>
        <dbReference type="Proteomes" id="UP001432995"/>
    </source>
</evidence>
<name>A0ABV1R5N2_9HYPH</name>
<keyword evidence="3" id="KW-1185">Reference proteome</keyword>
<dbReference type="Proteomes" id="UP001432995">
    <property type="component" value="Unassembled WGS sequence"/>
</dbReference>
<dbReference type="RefSeq" id="WP_091863417.1">
    <property type="nucleotide sequence ID" value="NZ_FOQW01000011.1"/>
</dbReference>
<reference evidence="2" key="1">
    <citation type="submission" date="2024-06" db="EMBL/GenBank/DDBJ databases">
        <authorList>
            <person name="Campbell A.G."/>
        </authorList>
    </citation>
    <scope>NUCLEOTIDE SEQUENCE</scope>
    <source>
        <strain evidence="2">EM17</strain>
    </source>
</reference>
<feature type="signal peptide" evidence="1">
    <location>
        <begin position="1"/>
        <end position="19"/>
    </location>
</feature>
<comment type="caution">
    <text evidence="2">The sequence shown here is derived from an EMBL/GenBank/DDBJ whole genome shotgun (WGS) entry which is preliminary data.</text>
</comment>
<evidence type="ECO:0008006" key="4">
    <source>
        <dbReference type="Google" id="ProtNLM"/>
    </source>
</evidence>
<accession>A0ABV1R5N2</accession>
<evidence type="ECO:0000313" key="2">
    <source>
        <dbReference type="EMBL" id="MER2290100.1"/>
    </source>
</evidence>
<keyword evidence="1" id="KW-0732">Signal</keyword>
<proteinExistence type="predicted"/>